<dbReference type="PANTHER" id="PTHR21255">
    <property type="entry name" value="T-COMPLEX-ASSOCIATED-TESTIS-EXPRESSED 1/ DYNEIN LIGHT CHAIN"/>
    <property type="match status" value="1"/>
</dbReference>
<proteinExistence type="inferred from homology"/>
<comment type="similarity">
    <text evidence="1">Belongs to the dynein light chain Tctex-type family.</text>
</comment>
<dbReference type="EMBL" id="VWYK01047887">
    <property type="protein sequence ID" value="NXR09548.1"/>
    <property type="molecule type" value="Genomic_DNA"/>
</dbReference>
<evidence type="ECO:0000313" key="2">
    <source>
        <dbReference type="EMBL" id="NXR09548.1"/>
    </source>
</evidence>
<dbReference type="Proteomes" id="UP000536381">
    <property type="component" value="Unassembled WGS sequence"/>
</dbReference>
<evidence type="ECO:0000313" key="3">
    <source>
        <dbReference type="Proteomes" id="UP000536381"/>
    </source>
</evidence>
<feature type="non-terminal residue" evidence="2">
    <location>
        <position position="87"/>
    </location>
</feature>
<accession>A0A7L2ID83</accession>
<feature type="non-terminal residue" evidence="2">
    <location>
        <position position="1"/>
    </location>
</feature>
<dbReference type="OrthoDB" id="10248487at2759"/>
<dbReference type="Pfam" id="PF03645">
    <property type="entry name" value="Tctex-1"/>
    <property type="match status" value="1"/>
</dbReference>
<organism evidence="2 3">
    <name type="scientific">Semnornis frantzii</name>
    <dbReference type="NCBI Taxonomy" id="91796"/>
    <lineage>
        <taxon>Eukaryota</taxon>
        <taxon>Metazoa</taxon>
        <taxon>Chordata</taxon>
        <taxon>Craniata</taxon>
        <taxon>Vertebrata</taxon>
        <taxon>Euteleostomi</taxon>
        <taxon>Archelosauria</taxon>
        <taxon>Archosauria</taxon>
        <taxon>Dinosauria</taxon>
        <taxon>Saurischia</taxon>
        <taxon>Theropoda</taxon>
        <taxon>Coelurosauria</taxon>
        <taxon>Aves</taxon>
        <taxon>Neognathae</taxon>
        <taxon>Neoaves</taxon>
        <taxon>Telluraves</taxon>
        <taxon>Coraciimorphae</taxon>
        <taxon>Piciformes</taxon>
        <taxon>Ramphastidae</taxon>
        <taxon>Semnornis</taxon>
    </lineage>
</organism>
<gene>
    <name evidence="2" type="primary">Tcte3</name>
    <name evidence="2" type="ORF">SEMFRA_R03154</name>
</gene>
<dbReference type="GO" id="GO:0007018">
    <property type="term" value="P:microtubule-based movement"/>
    <property type="evidence" value="ECO:0007669"/>
    <property type="project" value="TreeGrafter"/>
</dbReference>
<dbReference type="GO" id="GO:0045505">
    <property type="term" value="F:dynein intermediate chain binding"/>
    <property type="evidence" value="ECO:0007669"/>
    <property type="project" value="TreeGrafter"/>
</dbReference>
<evidence type="ECO:0000256" key="1">
    <source>
        <dbReference type="ARBA" id="ARBA00005361"/>
    </source>
</evidence>
<protein>
    <submittedName>
        <fullName evidence="2">TC1D3 protein</fullName>
    </submittedName>
</protein>
<dbReference type="AlphaFoldDB" id="A0A7L2ID83"/>
<dbReference type="GO" id="GO:0005737">
    <property type="term" value="C:cytoplasm"/>
    <property type="evidence" value="ECO:0007669"/>
    <property type="project" value="TreeGrafter"/>
</dbReference>
<dbReference type="InterPro" id="IPR038586">
    <property type="entry name" value="Tctex-1-like_sf"/>
</dbReference>
<dbReference type="InterPro" id="IPR005334">
    <property type="entry name" value="Tctex-1-like"/>
</dbReference>
<comment type="caution">
    <text evidence="2">The sequence shown here is derived from an EMBL/GenBank/DDBJ whole genome shotgun (WGS) entry which is preliminary data.</text>
</comment>
<reference evidence="2 3" key="1">
    <citation type="submission" date="2019-09" db="EMBL/GenBank/DDBJ databases">
        <title>Bird 10,000 Genomes (B10K) Project - Family phase.</title>
        <authorList>
            <person name="Zhang G."/>
        </authorList>
    </citation>
    <scope>NUCLEOTIDE SEQUENCE [LARGE SCALE GENOMIC DNA]</scope>
    <source>
        <strain evidence="2">B10K-DU-001-42</strain>
        <tissue evidence="2">Muscle</tissue>
    </source>
</reference>
<name>A0A7L2ID83_9PICI</name>
<dbReference type="GO" id="GO:0005868">
    <property type="term" value="C:cytoplasmic dynein complex"/>
    <property type="evidence" value="ECO:0007669"/>
    <property type="project" value="TreeGrafter"/>
</dbReference>
<dbReference type="PANTHER" id="PTHR21255:SF27">
    <property type="entry name" value="DYNEIN LIGHT CHAIN TCTEX-TYPE PROTEIN 2"/>
    <property type="match status" value="1"/>
</dbReference>
<sequence>KLEQVKYDVVSSPALCASISEEILKAVKELDFDRYKYVVSVLIVEKAGQAMNVSKCVWDAHRDAWVSARCETETFIALALIMSCYYD</sequence>
<dbReference type="Gene3D" id="3.30.1140.40">
    <property type="entry name" value="Tctex-1"/>
    <property type="match status" value="1"/>
</dbReference>
<keyword evidence="3" id="KW-1185">Reference proteome</keyword>